<evidence type="ECO:0000313" key="3">
    <source>
        <dbReference type="Proteomes" id="UP001419268"/>
    </source>
</evidence>
<comment type="caution">
    <text evidence="2">The sequence shown here is derived from an EMBL/GenBank/DDBJ whole genome shotgun (WGS) entry which is preliminary data.</text>
</comment>
<name>A0AAP0F8T6_9MAGN</name>
<dbReference type="Proteomes" id="UP001419268">
    <property type="component" value="Unassembled WGS sequence"/>
</dbReference>
<feature type="chain" id="PRO_5043044029" evidence="1">
    <location>
        <begin position="31"/>
        <end position="84"/>
    </location>
</feature>
<dbReference type="EMBL" id="JBBNAG010000009">
    <property type="protein sequence ID" value="KAK9105997.1"/>
    <property type="molecule type" value="Genomic_DNA"/>
</dbReference>
<evidence type="ECO:0000313" key="2">
    <source>
        <dbReference type="EMBL" id="KAK9105997.1"/>
    </source>
</evidence>
<keyword evidence="3" id="KW-1185">Reference proteome</keyword>
<protein>
    <submittedName>
        <fullName evidence="2">Uncharacterized protein</fullName>
    </submittedName>
</protein>
<evidence type="ECO:0000256" key="1">
    <source>
        <dbReference type="SAM" id="SignalP"/>
    </source>
</evidence>
<dbReference type="AlphaFoldDB" id="A0AAP0F8T6"/>
<proteinExistence type="predicted"/>
<accession>A0AAP0F8T6</accession>
<reference evidence="2 3" key="1">
    <citation type="submission" date="2024-01" db="EMBL/GenBank/DDBJ databases">
        <title>Genome assemblies of Stephania.</title>
        <authorList>
            <person name="Yang L."/>
        </authorList>
    </citation>
    <scope>NUCLEOTIDE SEQUENCE [LARGE SCALE GENOMIC DNA]</scope>
    <source>
        <strain evidence="2">JXDWG</strain>
        <tissue evidence="2">Leaf</tissue>
    </source>
</reference>
<organism evidence="2 3">
    <name type="scientific">Stephania cephalantha</name>
    <dbReference type="NCBI Taxonomy" id="152367"/>
    <lineage>
        <taxon>Eukaryota</taxon>
        <taxon>Viridiplantae</taxon>
        <taxon>Streptophyta</taxon>
        <taxon>Embryophyta</taxon>
        <taxon>Tracheophyta</taxon>
        <taxon>Spermatophyta</taxon>
        <taxon>Magnoliopsida</taxon>
        <taxon>Ranunculales</taxon>
        <taxon>Menispermaceae</taxon>
        <taxon>Menispermoideae</taxon>
        <taxon>Cissampelideae</taxon>
        <taxon>Stephania</taxon>
    </lineage>
</organism>
<keyword evidence="1" id="KW-0732">Signal</keyword>
<gene>
    <name evidence="2" type="ORF">Scep_022841</name>
</gene>
<sequence length="84" mass="9226">MEVSISSSSSSSRVVALLFHILMFLISSSASNSPYNHESFRTCLSNHSLDDHSQIPIHLPNTLSYNSILNTSGFHPPELPNLIS</sequence>
<feature type="signal peptide" evidence="1">
    <location>
        <begin position="1"/>
        <end position="30"/>
    </location>
</feature>